<keyword evidence="2" id="KW-0472">Membrane</keyword>
<keyword evidence="2" id="KW-0812">Transmembrane</keyword>
<accession>A0A8H3B3M2</accession>
<feature type="transmembrane region" description="Helical" evidence="2">
    <location>
        <begin position="40"/>
        <end position="59"/>
    </location>
</feature>
<dbReference type="AlphaFoldDB" id="A0A8H3B3M2"/>
<name>A0A8H3B3M2_9AGAM</name>
<feature type="transmembrane region" description="Helical" evidence="2">
    <location>
        <begin position="71"/>
        <end position="96"/>
    </location>
</feature>
<sequence>MTDSKSAPTFSRRKQTRKPSEDLDDFEEESGRASRARTKLIVEGFSNLALIATFFAGVQAQLLSDTNDDNIGALSIATSAAFFGGLIFSVFTAILATCDIRKMVLHPSGGRRGLSVKSMACPRLQAKGG</sequence>
<keyword evidence="2" id="KW-1133">Transmembrane helix</keyword>
<organism evidence="3 4">
    <name type="scientific">Rhizoctonia solani</name>
    <dbReference type="NCBI Taxonomy" id="456999"/>
    <lineage>
        <taxon>Eukaryota</taxon>
        <taxon>Fungi</taxon>
        <taxon>Dikarya</taxon>
        <taxon>Basidiomycota</taxon>
        <taxon>Agaricomycotina</taxon>
        <taxon>Agaricomycetes</taxon>
        <taxon>Cantharellales</taxon>
        <taxon>Ceratobasidiaceae</taxon>
        <taxon>Rhizoctonia</taxon>
    </lineage>
</organism>
<comment type="caution">
    <text evidence="3">The sequence shown here is derived from an EMBL/GenBank/DDBJ whole genome shotgun (WGS) entry which is preliminary data.</text>
</comment>
<proteinExistence type="predicted"/>
<reference evidence="3" key="1">
    <citation type="submission" date="2021-01" db="EMBL/GenBank/DDBJ databases">
        <authorList>
            <person name="Kaushik A."/>
        </authorList>
    </citation>
    <scope>NUCLEOTIDE SEQUENCE</scope>
    <source>
        <strain evidence="3">AG4-RS23</strain>
    </source>
</reference>
<protein>
    <submittedName>
        <fullName evidence="3">Uncharacterized protein</fullName>
    </submittedName>
</protein>
<dbReference type="OrthoDB" id="273345at2759"/>
<evidence type="ECO:0000313" key="4">
    <source>
        <dbReference type="Proteomes" id="UP000663861"/>
    </source>
</evidence>
<dbReference type="Proteomes" id="UP000663861">
    <property type="component" value="Unassembled WGS sequence"/>
</dbReference>
<evidence type="ECO:0000256" key="2">
    <source>
        <dbReference type="SAM" id="Phobius"/>
    </source>
</evidence>
<dbReference type="EMBL" id="CAJMWY010000789">
    <property type="protein sequence ID" value="CAE6447244.1"/>
    <property type="molecule type" value="Genomic_DNA"/>
</dbReference>
<evidence type="ECO:0000313" key="3">
    <source>
        <dbReference type="EMBL" id="CAE6447244.1"/>
    </source>
</evidence>
<feature type="region of interest" description="Disordered" evidence="1">
    <location>
        <begin position="1"/>
        <end position="34"/>
    </location>
</feature>
<gene>
    <name evidence="3" type="ORF">RDB_LOCUS49672</name>
</gene>
<evidence type="ECO:0000256" key="1">
    <source>
        <dbReference type="SAM" id="MobiDB-lite"/>
    </source>
</evidence>